<proteinExistence type="predicted"/>
<dbReference type="RefSeq" id="WP_084260574.1">
    <property type="nucleotide sequence ID" value="NZ_CP011158.1"/>
</dbReference>
<name>A0A378PNM1_9GAMM</name>
<protein>
    <submittedName>
        <fullName evidence="1">Uncharacterized protein</fullName>
    </submittedName>
</protein>
<gene>
    <name evidence="1" type="ORF">NCTC11227_00526</name>
</gene>
<accession>A0A378PNM1</accession>
<organism evidence="1 2">
    <name type="scientific">Moraxella ovis</name>
    <dbReference type="NCBI Taxonomy" id="29433"/>
    <lineage>
        <taxon>Bacteria</taxon>
        <taxon>Pseudomonadati</taxon>
        <taxon>Pseudomonadota</taxon>
        <taxon>Gammaproteobacteria</taxon>
        <taxon>Moraxellales</taxon>
        <taxon>Moraxellaceae</taxon>
        <taxon>Moraxella</taxon>
    </lineage>
</organism>
<dbReference type="AlphaFoldDB" id="A0A378PNM1"/>
<reference evidence="1 2" key="1">
    <citation type="submission" date="2018-06" db="EMBL/GenBank/DDBJ databases">
        <authorList>
            <consortium name="Pathogen Informatics"/>
            <person name="Doyle S."/>
        </authorList>
    </citation>
    <scope>NUCLEOTIDE SEQUENCE [LARGE SCALE GENOMIC DNA]</scope>
    <source>
        <strain evidence="1 2">NCTC11227</strain>
    </source>
</reference>
<dbReference type="EMBL" id="UGPW01000001">
    <property type="protein sequence ID" value="STY86539.1"/>
    <property type="molecule type" value="Genomic_DNA"/>
</dbReference>
<evidence type="ECO:0000313" key="1">
    <source>
        <dbReference type="EMBL" id="STY86539.1"/>
    </source>
</evidence>
<sequence>MTEGTVFKDHGQKLTKPDVAVNDKKVTIRSLTLPNFASGENAGDGIDFVATATIDAKKVTTGANSAFQIFYTATPKARGF</sequence>
<dbReference type="Proteomes" id="UP000255102">
    <property type="component" value="Unassembled WGS sequence"/>
</dbReference>
<evidence type="ECO:0000313" key="2">
    <source>
        <dbReference type="Proteomes" id="UP000255102"/>
    </source>
</evidence>